<evidence type="ECO:0000313" key="5">
    <source>
        <dbReference type="Proteomes" id="UP000009183"/>
    </source>
</evidence>
<keyword evidence="5" id="KW-1185">Reference proteome</keyword>
<evidence type="ECO:0000256" key="3">
    <source>
        <dbReference type="ARBA" id="ARBA00022946"/>
    </source>
</evidence>
<dbReference type="ExpressionAtlas" id="F6HZN0">
    <property type="expression patterns" value="baseline"/>
</dbReference>
<proteinExistence type="inferred from homology"/>
<evidence type="ECO:0000256" key="1">
    <source>
        <dbReference type="ARBA" id="ARBA00007692"/>
    </source>
</evidence>
<dbReference type="eggNOG" id="KOG1267">
    <property type="taxonomic scope" value="Eukaryota"/>
</dbReference>
<dbReference type="FunFam" id="1.25.70.10:FF:000001">
    <property type="entry name" value="Mitochondrial transcription termination factor-like"/>
    <property type="match status" value="3"/>
</dbReference>
<organism evidence="4 5">
    <name type="scientific">Vitis vinifera</name>
    <name type="common">Grape</name>
    <dbReference type="NCBI Taxonomy" id="29760"/>
    <lineage>
        <taxon>Eukaryota</taxon>
        <taxon>Viridiplantae</taxon>
        <taxon>Streptophyta</taxon>
        <taxon>Embryophyta</taxon>
        <taxon>Tracheophyta</taxon>
        <taxon>Spermatophyta</taxon>
        <taxon>Magnoliopsida</taxon>
        <taxon>eudicotyledons</taxon>
        <taxon>Gunneridae</taxon>
        <taxon>Pentapetalae</taxon>
        <taxon>rosids</taxon>
        <taxon>Vitales</taxon>
        <taxon>Vitaceae</taxon>
        <taxon>Viteae</taxon>
        <taxon>Vitis</taxon>
    </lineage>
</organism>
<dbReference type="HOGENOM" id="CLU_278426_0_0_1"/>
<name>F6HZN0_VITVI</name>
<comment type="similarity">
    <text evidence="1">Belongs to the mTERF family.</text>
</comment>
<dbReference type="PANTHER" id="PTHR13068">
    <property type="entry name" value="CGI-12 PROTEIN-RELATED"/>
    <property type="match status" value="1"/>
</dbReference>
<dbReference type="InterPro" id="IPR038538">
    <property type="entry name" value="MTERF_sf"/>
</dbReference>
<dbReference type="GO" id="GO:0003676">
    <property type="term" value="F:nucleic acid binding"/>
    <property type="evidence" value="ECO:0007669"/>
    <property type="project" value="InterPro"/>
</dbReference>
<evidence type="ECO:0008006" key="6">
    <source>
        <dbReference type="Google" id="ProtNLM"/>
    </source>
</evidence>
<dbReference type="InterPro" id="IPR003690">
    <property type="entry name" value="MTERF"/>
</dbReference>
<dbReference type="GO" id="GO:0009658">
    <property type="term" value="P:chloroplast organization"/>
    <property type="evidence" value="ECO:0000318"/>
    <property type="project" value="GO_Central"/>
</dbReference>
<dbReference type="Proteomes" id="UP000009183">
    <property type="component" value="Chromosome 7"/>
</dbReference>
<dbReference type="PANTHER" id="PTHR13068:SF133">
    <property type="entry name" value="MITOCHONDRIAL TRANSCRIPTION TERMINATION FACTOR FAMILY PROTEIN"/>
    <property type="match status" value="1"/>
</dbReference>
<dbReference type="Gene3D" id="1.25.70.10">
    <property type="entry name" value="Transcription termination factor 3, mitochondrial"/>
    <property type="match status" value="3"/>
</dbReference>
<gene>
    <name evidence="4" type="ordered locus">VIT_07s0005g03870</name>
</gene>
<evidence type="ECO:0000256" key="2">
    <source>
        <dbReference type="ARBA" id="ARBA00022472"/>
    </source>
</evidence>
<dbReference type="GO" id="GO:0009507">
    <property type="term" value="C:chloroplast"/>
    <property type="evidence" value="ECO:0000318"/>
    <property type="project" value="GO_Central"/>
</dbReference>
<dbReference type="SMART" id="SM00733">
    <property type="entry name" value="Mterf"/>
    <property type="match status" value="20"/>
</dbReference>
<evidence type="ECO:0000313" key="4">
    <source>
        <dbReference type="EMBL" id="CCB60145.1"/>
    </source>
</evidence>
<dbReference type="EMBL" id="FN596502">
    <property type="protein sequence ID" value="CCB60145.1"/>
    <property type="molecule type" value="Genomic_DNA"/>
</dbReference>
<dbReference type="Pfam" id="PF02536">
    <property type="entry name" value="mTERF"/>
    <property type="match status" value="5"/>
</dbReference>
<reference evidence="5" key="1">
    <citation type="journal article" date="2007" name="Nature">
        <title>The grapevine genome sequence suggests ancestral hexaploidization in major angiosperm phyla.</title>
        <authorList>
            <consortium name="The French-Italian Public Consortium for Grapevine Genome Characterization."/>
            <person name="Jaillon O."/>
            <person name="Aury J.-M."/>
            <person name="Noel B."/>
            <person name="Policriti A."/>
            <person name="Clepet C."/>
            <person name="Casagrande A."/>
            <person name="Choisne N."/>
            <person name="Aubourg S."/>
            <person name="Vitulo N."/>
            <person name="Jubin C."/>
            <person name="Vezzi A."/>
            <person name="Legeai F."/>
            <person name="Hugueney P."/>
            <person name="Dasilva C."/>
            <person name="Horner D."/>
            <person name="Mica E."/>
            <person name="Jublot D."/>
            <person name="Poulain J."/>
            <person name="Bruyere C."/>
            <person name="Billault A."/>
            <person name="Segurens B."/>
            <person name="Gouyvenoux M."/>
            <person name="Ugarte E."/>
            <person name="Cattonaro F."/>
            <person name="Anthouard V."/>
            <person name="Vico V."/>
            <person name="Del Fabbro C."/>
            <person name="Alaux M."/>
            <person name="Di Gaspero G."/>
            <person name="Dumas V."/>
            <person name="Felice N."/>
            <person name="Paillard S."/>
            <person name="Juman I."/>
            <person name="Moroldo M."/>
            <person name="Scalabrin S."/>
            <person name="Canaguier A."/>
            <person name="Le Clainche I."/>
            <person name="Malacrida G."/>
            <person name="Durand E."/>
            <person name="Pesole G."/>
            <person name="Laucou V."/>
            <person name="Chatelet P."/>
            <person name="Merdinoglu D."/>
            <person name="Delledonne M."/>
            <person name="Pezzotti M."/>
            <person name="Lecharny A."/>
            <person name="Scarpelli C."/>
            <person name="Artiguenave F."/>
            <person name="Pe M.E."/>
            <person name="Valle G."/>
            <person name="Morgante M."/>
            <person name="Caboche M."/>
            <person name="Adam-Blondon A.-F."/>
            <person name="Weissenbach J."/>
            <person name="Quetier F."/>
            <person name="Wincker P."/>
        </authorList>
    </citation>
    <scope>NUCLEOTIDE SEQUENCE [LARGE SCALE GENOMIC DNA]</scope>
    <source>
        <strain evidence="5">cv. Pinot noir / PN40024</strain>
    </source>
</reference>
<keyword evidence="2" id="KW-0806">Transcription termination</keyword>
<sequence>MWQAASTAQLHFLRNTTPYIFRSFSASNQHSFTVSYLVNSCGLSPETAISASGKIRFENPKNPDSVLALLRNSGCTNTHITKIVTKLPSLLLVNPEKTLLPKLEFFRSMDLSGADLASILSSRPSILRKSLKNVLIPKYNFLKSLNISNEDAVKVLKRSSWSSSGNLERTIAANIAVLREIGVPISHISFLVARYHSIGQRSDKFSENVKTVVEMGFNPLKFTFLNALQSFCQMTESTRQQKMEMYRGWGWSEDEILLAFRTCPQCMQLSENKVTKVLDFLVNKMGWQPAVVARAPIALCLNFEKRVVPRCSVVKVLLLKGLVKKDLKLGHFLSVTEGDFVDKYVIKNLDDIPQLLDLYQGKLPLQMCINFICKRLGLFPKRWQVVADSTAQLHFLRNPTPFIIRSFSASNQHSFTVSYLVNSCGLSPETAISASGKIHFENPKNPDSILALLRNSGCTNTHITKIVTKLPSLLLVNPEKTLLPKLDFFGSMGLSGARLASILSSEPIVLMRSLENALIPKYNFLKSLQISNEDAIKILKSSCWISCGNLERIIATNIAVMREIGVPISHISVLVARYHTICQRSDKFSENVKKVVEMGFNPLKFAFVNALQAVCQTTESTWQQKMEMYRRWGWSEDEILSAFRNRPQCMQLSEKKVTKVLDFLVNKMGWRPAVVARAPIAICLNFEKRVAPRCSVVKVLSLKGLIKKDLKLGTFLNLPEGDFLDKYVIKYQDEIPQLLDVYQGKVEMCSIFLCGRTGLPPSWRRIGGAAMTQLHFLGNITPFVIRCFSSSKQHSFTVSYLMNSCGLSPETAISTSKKVQFENPENPDSVLALLRNHGCTDTHISKIVSKHPLLLLANPEKTLLPKLQFLGSVGLSHVDLAKVLASTPSILRMSLEKTLIPTYNLLKGVVIGDENAVKALTKQCRICCGNVEKTIAPNATLLREIGVPMAHISFLVTNYPTLCQKRDKFSKTVKKVMEMGFNPQRLLFVNALQVICQMSESTWEQKINAYKRCGLSEDEIVLAFRNHPICFQLSEKKIMSTMDYIVNMGWQPGTIARVPAVLFFNLERRIVPRCSVAKVLLLKGLVKKDLCLGTFLKLTERAFIDRFIIKYQKYVPQLLDVYHGKVGFQELGLVSQ</sequence>
<protein>
    <recommendedName>
        <fullName evidence="6">Transcription termination factor MTERF6, chloroplastic/mitochondrial</fullName>
    </recommendedName>
</protein>
<dbReference type="InParanoid" id="F6HZN0"/>
<keyword evidence="3" id="KW-0809">Transit peptide</keyword>
<dbReference type="PaxDb" id="29760-VIT_07s0005g03870.t01"/>
<dbReference type="GO" id="GO:0006353">
    <property type="term" value="P:DNA-templated transcription termination"/>
    <property type="evidence" value="ECO:0007669"/>
    <property type="project" value="UniProtKB-KW"/>
</dbReference>
<keyword evidence="2" id="KW-0804">Transcription</keyword>
<keyword evidence="2" id="KW-0805">Transcription regulation</keyword>
<accession>F6HZN0</accession>
<dbReference type="AlphaFoldDB" id="F6HZN0"/>